<protein>
    <recommendedName>
        <fullName evidence="3">Glycosyltransferase 2-like domain-containing protein</fullName>
    </recommendedName>
</protein>
<evidence type="ECO:0000313" key="2">
    <source>
        <dbReference type="EMBL" id="CAD8363181.1"/>
    </source>
</evidence>
<proteinExistence type="predicted"/>
<name>A0A7S0FIV4_9STRA</name>
<gene>
    <name evidence="2" type="ORF">MPOL1434_LOCUS2313</name>
</gene>
<keyword evidence="1" id="KW-1133">Transmembrane helix</keyword>
<sequence>MVVVSTRMAQQRVVAIFLVSIFCIIYNLRNFHAAESRFDSDRASTRSRNAKSMAKDISTFSSDREGCVSVTIPIDTFVPIFVLVRDRLMSLRTSLDSYRSAIKTPYEIIILDHHSSYPPMLTFLEELSQNSTEVHSLKSWDWRSALNEAANIIHMYLEKRPDAQYYVFTDPDIALLRNHPDVLLFYAALLESCSVYQVVGPHLQISDIPIEYTTNSTSETILEHESYFWTSAIPHMGTWNGAGQHFSDAAIDTTFAMRRRNLRFARLQSPSARVHAPYAAVHTDWYHNSTNIPQDKIWYKTHLNANRKVNHW</sequence>
<keyword evidence="1" id="KW-0472">Membrane</keyword>
<dbReference type="InterPro" id="IPR029044">
    <property type="entry name" value="Nucleotide-diphossugar_trans"/>
</dbReference>
<evidence type="ECO:0000256" key="1">
    <source>
        <dbReference type="SAM" id="Phobius"/>
    </source>
</evidence>
<dbReference type="AlphaFoldDB" id="A0A7S0FIV4"/>
<keyword evidence="1" id="KW-0812">Transmembrane</keyword>
<organism evidence="2">
    <name type="scientific">Minutocellus polymorphus</name>
    <dbReference type="NCBI Taxonomy" id="265543"/>
    <lineage>
        <taxon>Eukaryota</taxon>
        <taxon>Sar</taxon>
        <taxon>Stramenopiles</taxon>
        <taxon>Ochrophyta</taxon>
        <taxon>Bacillariophyta</taxon>
        <taxon>Mediophyceae</taxon>
        <taxon>Cymatosirophycidae</taxon>
        <taxon>Cymatosirales</taxon>
        <taxon>Cymatosiraceae</taxon>
        <taxon>Minutocellus</taxon>
    </lineage>
</organism>
<feature type="transmembrane region" description="Helical" evidence="1">
    <location>
        <begin position="12"/>
        <end position="28"/>
    </location>
</feature>
<dbReference type="SUPFAM" id="SSF53448">
    <property type="entry name" value="Nucleotide-diphospho-sugar transferases"/>
    <property type="match status" value="1"/>
</dbReference>
<dbReference type="CDD" id="cd00761">
    <property type="entry name" value="Glyco_tranf_GTA_type"/>
    <property type="match status" value="1"/>
</dbReference>
<accession>A0A7S0FIV4</accession>
<reference evidence="2" key="1">
    <citation type="submission" date="2021-01" db="EMBL/GenBank/DDBJ databases">
        <authorList>
            <person name="Corre E."/>
            <person name="Pelletier E."/>
            <person name="Niang G."/>
            <person name="Scheremetjew M."/>
            <person name="Finn R."/>
            <person name="Kale V."/>
            <person name="Holt S."/>
            <person name="Cochrane G."/>
            <person name="Meng A."/>
            <person name="Brown T."/>
            <person name="Cohen L."/>
        </authorList>
    </citation>
    <scope>NUCLEOTIDE SEQUENCE</scope>
    <source>
        <strain evidence="2">CCMP3303</strain>
    </source>
</reference>
<evidence type="ECO:0008006" key="3">
    <source>
        <dbReference type="Google" id="ProtNLM"/>
    </source>
</evidence>
<dbReference type="EMBL" id="HBEJ01003968">
    <property type="protein sequence ID" value="CAD8363181.1"/>
    <property type="molecule type" value="Transcribed_RNA"/>
</dbReference>